<feature type="domain" description="Peptidase S8/S53" evidence="13">
    <location>
        <begin position="215"/>
        <end position="659"/>
    </location>
</feature>
<dbReference type="EMBL" id="PISD01000039">
    <property type="protein sequence ID" value="PKG27667.1"/>
    <property type="molecule type" value="Genomic_DNA"/>
</dbReference>
<dbReference type="CDD" id="cd14254">
    <property type="entry name" value="Dockerin_II"/>
    <property type="match status" value="1"/>
</dbReference>
<feature type="domain" description="Inhibitor I9" evidence="15">
    <location>
        <begin position="82"/>
        <end position="183"/>
    </location>
</feature>
<evidence type="ECO:0000256" key="9">
    <source>
        <dbReference type="PROSITE-ProRule" id="PRU01240"/>
    </source>
</evidence>
<comment type="similarity">
    <text evidence="1 9 10">Belongs to the peptidase S8 family.</text>
</comment>
<evidence type="ECO:0000256" key="7">
    <source>
        <dbReference type="ARBA" id="ARBA00022825"/>
    </source>
</evidence>
<dbReference type="PROSITE" id="PS00018">
    <property type="entry name" value="EF_HAND_1"/>
    <property type="match status" value="2"/>
</dbReference>
<organism evidence="16 17">
    <name type="scientific">Cytobacillus horneckiae</name>
    <dbReference type="NCBI Taxonomy" id="549687"/>
    <lineage>
        <taxon>Bacteria</taxon>
        <taxon>Bacillati</taxon>
        <taxon>Bacillota</taxon>
        <taxon>Bacilli</taxon>
        <taxon>Bacillales</taxon>
        <taxon>Bacillaceae</taxon>
        <taxon>Cytobacillus</taxon>
    </lineage>
</organism>
<dbReference type="PROSITE" id="PS00138">
    <property type="entry name" value="SUBTILASE_SER"/>
    <property type="match status" value="1"/>
</dbReference>
<feature type="domain" description="PA" evidence="14">
    <location>
        <begin position="453"/>
        <end position="534"/>
    </location>
</feature>
<reference evidence="16 17" key="1">
    <citation type="journal article" date="2010" name="Int. J. Syst. Evol. Microbiol.">
        <title>Bacillus horneckiae sp. nov., isolated from a spacecraft-assembly clean room.</title>
        <authorList>
            <person name="Vaishampayan P."/>
            <person name="Probst A."/>
            <person name="Krishnamurthi S."/>
            <person name="Ghosh S."/>
            <person name="Osman S."/>
            <person name="McDowall A."/>
            <person name="Ruckmani A."/>
            <person name="Mayilraj S."/>
            <person name="Venkateswaran K."/>
        </authorList>
    </citation>
    <scope>NUCLEOTIDE SEQUENCE [LARGE SCALE GENOMIC DNA]</scope>
    <source>
        <strain evidence="17">1PO1SC</strain>
    </source>
</reference>
<dbReference type="CDD" id="cd07474">
    <property type="entry name" value="Peptidases_S8_subtilisin_Vpr-like"/>
    <property type="match status" value="1"/>
</dbReference>
<dbReference type="InterPro" id="IPR022398">
    <property type="entry name" value="Peptidase_S8_His-AS"/>
</dbReference>
<dbReference type="SUPFAM" id="SSF52025">
    <property type="entry name" value="PA domain"/>
    <property type="match status" value="1"/>
</dbReference>
<dbReference type="InterPro" id="IPR046450">
    <property type="entry name" value="PA_dom_sf"/>
</dbReference>
<evidence type="ECO:0000259" key="13">
    <source>
        <dbReference type="Pfam" id="PF00082"/>
    </source>
</evidence>
<keyword evidence="4 9" id="KW-0645">Protease</keyword>
<sequence>MKLIKSKSVIATTLAAGLLLSMAVPSYPLAAKQEPISYENVESMLKGLSAEERKALNELTAAPTFTIAPDVEQNSSEMVSVIVEFKTLPAKVAVKQQAAIGKRMLEAAAETQVEQSHQAFKKFVSSFKKQKSMKDYDPAAIEINREYKHVINGVSMTLPGIAVKELLASDEVKRVWSNKELQLDVPEGKEGISPKMADSVPQIGVDKLHDENITGKGIKVGVIDTGVDYNHPDLTESYKGYRDTDGEDPKEIDPDAVKGWDFVDNDADPMETTYEDWQNSEYPEDYNGSKYYTSHGTHVSGTIAANKQNDVDYAVGGVSPEVDLYNYRVLGPYGSGTNEDVIAGIDKAVSDEMDVMNLSLGSSVNDPLDPTSIAINHAMLSGVVAVVAAGNAGPSEKTLGSPGTAALGITVGASDSAMNIPTMSLSAGKDTLSLMLLAKNFSDQLKLLEAKNLPLVSAGIGQAGDFEGIDVKGKVALIERGTLTFDEKIANAKAAGAIATIIYNNTDGQISAYLGEGKGYIPSFRLSKEEGEKLKNSGVSTVSFKDLSSTKTEGDTLADFSSRGPVNGNYDIKPDVVAPGVAVFSTIPEYINSPEEGEDYSISYSSMQGTSMASPHVAGVAALILQSNEEYDPFDVKQALMNTSVDLKHHYSVNEVGAGRIDAYEAVHAETTIKVLDQTETMTGDEKTLIEEETGSIAFGREYLRENNEAISISKDIEIENRGKKKNYAISVKFNEGIEGVENAKENGVKLNIKNSIAVGKEKSKTLPATIKVPSTAKPGAYEGYIIFTNKDNQEENYQVPFSITVTDKGIDYIETDRPSLANDITFWQHYYPIINGMFALKSPMETIDVILSDGKTGEPLGYIGSLNANNMVPDREYFLIYMFTGYMQPFTNDPENPIAEERVKLPEGDYKFDFIATDESGKTYTIDSPVIVDNTAPEVSWDKKPGVYELNDSMFTEEDGMEAFYVHGNVQDQTVDLLNEKGLEYDQSSNTMFFDTSKFAYFARTFPIAENGEVKFGIEKSDIAEDALYLQLATMDIATAVNHERYIFLQEGTPYISADYNKKSIKKNDTITMSLTLNNVKDLMSSQHKVSFYDEYYQFKNAKLSQEIKQYAKQKGISVELKDPEVAKDEPWTSSVTLETVLSGKAFNGLSGDMPIIDVNFKLIDDTLYSKYSAFEVVTASYEQKDNKTAELPFYSTEKFEVISKHTTVEGTVNLEAFNSEEGYFNRTGDAENLGINIYAQTRSGKKYKGTIDSYGQFQVKGIPASSQEYTLVIAAPGHLKSYSTFIPGKKVAGELIGQLQRVRPALGLAGDVNGDKLIDIKDIRDAVDAYGDEDSSIKKEDINQDGKVDEADVRLIEKNFLAKGPDAGNKDPKETIGKKDLEYFLRLIELEPNKN</sequence>
<dbReference type="InterPro" id="IPR000209">
    <property type="entry name" value="Peptidase_S8/S53_dom"/>
</dbReference>
<dbReference type="InterPro" id="IPR036439">
    <property type="entry name" value="Dockerin_dom_sf"/>
</dbReference>
<dbReference type="PRINTS" id="PR00723">
    <property type="entry name" value="SUBTILISIN"/>
</dbReference>
<dbReference type="PANTHER" id="PTHR43806:SF65">
    <property type="entry name" value="SERINE PROTEASE APRX"/>
    <property type="match status" value="1"/>
</dbReference>
<keyword evidence="5 12" id="KW-0732">Signal</keyword>
<dbReference type="PROSITE" id="PS00137">
    <property type="entry name" value="SUBTILASE_HIS"/>
    <property type="match status" value="1"/>
</dbReference>
<accession>A0A2N0ZDU4</accession>
<feature type="chain" id="PRO_5014767845" evidence="12">
    <location>
        <begin position="31"/>
        <end position="1397"/>
    </location>
</feature>
<evidence type="ECO:0000256" key="8">
    <source>
        <dbReference type="PIRSR" id="PIRSR615500-1"/>
    </source>
</evidence>
<evidence type="ECO:0000256" key="3">
    <source>
        <dbReference type="ARBA" id="ARBA00022525"/>
    </source>
</evidence>
<dbReference type="Pfam" id="PF00082">
    <property type="entry name" value="Peptidase_S8"/>
    <property type="match status" value="1"/>
</dbReference>
<keyword evidence="17" id="KW-1185">Reference proteome</keyword>
<evidence type="ECO:0000313" key="17">
    <source>
        <dbReference type="Proteomes" id="UP000233343"/>
    </source>
</evidence>
<dbReference type="SUPFAM" id="SSF63446">
    <property type="entry name" value="Type I dockerin domain"/>
    <property type="match status" value="1"/>
</dbReference>
<gene>
    <name evidence="16" type="ORF">CWS20_17590</name>
</gene>
<evidence type="ECO:0000256" key="10">
    <source>
        <dbReference type="RuleBase" id="RU003355"/>
    </source>
</evidence>
<dbReference type="Pfam" id="PF05922">
    <property type="entry name" value="Inhibitor_I9"/>
    <property type="match status" value="1"/>
</dbReference>
<feature type="region of interest" description="Disordered" evidence="11">
    <location>
        <begin position="238"/>
        <end position="258"/>
    </location>
</feature>
<evidence type="ECO:0000256" key="4">
    <source>
        <dbReference type="ARBA" id="ARBA00022670"/>
    </source>
</evidence>
<feature type="signal peptide" evidence="12">
    <location>
        <begin position="1"/>
        <end position="30"/>
    </location>
</feature>
<evidence type="ECO:0000256" key="11">
    <source>
        <dbReference type="SAM" id="MobiDB-lite"/>
    </source>
</evidence>
<dbReference type="Gene3D" id="2.60.40.4130">
    <property type="match status" value="1"/>
</dbReference>
<feature type="active site" description="Charge relay system" evidence="8 9">
    <location>
        <position position="611"/>
    </location>
</feature>
<dbReference type="InterPro" id="IPR023828">
    <property type="entry name" value="Peptidase_S8_Ser-AS"/>
</dbReference>
<dbReference type="InterPro" id="IPR018247">
    <property type="entry name" value="EF_Hand_1_Ca_BS"/>
</dbReference>
<dbReference type="Gene3D" id="3.40.50.200">
    <property type="entry name" value="Peptidase S8/S53 domain"/>
    <property type="match status" value="1"/>
</dbReference>
<dbReference type="PROSITE" id="PS51892">
    <property type="entry name" value="SUBTILASE"/>
    <property type="match status" value="1"/>
</dbReference>
<feature type="active site" description="Charge relay system" evidence="8 9">
    <location>
        <position position="224"/>
    </location>
</feature>
<dbReference type="GO" id="GO:0006508">
    <property type="term" value="P:proteolysis"/>
    <property type="evidence" value="ECO:0007669"/>
    <property type="project" value="UniProtKB-KW"/>
</dbReference>
<dbReference type="GO" id="GO:0004252">
    <property type="term" value="F:serine-type endopeptidase activity"/>
    <property type="evidence" value="ECO:0007669"/>
    <property type="project" value="UniProtKB-UniRule"/>
</dbReference>
<keyword evidence="7 9" id="KW-0720">Serine protease</keyword>
<dbReference type="PROSITE" id="PS00136">
    <property type="entry name" value="SUBTILASE_ASP"/>
    <property type="match status" value="1"/>
</dbReference>
<protein>
    <submittedName>
        <fullName evidence="16">Peptidase S8</fullName>
    </submittedName>
</protein>
<dbReference type="Gene3D" id="3.50.30.30">
    <property type="match status" value="1"/>
</dbReference>
<dbReference type="InterPro" id="IPR023827">
    <property type="entry name" value="Peptidase_S8_Asp-AS"/>
</dbReference>
<evidence type="ECO:0000313" key="16">
    <source>
        <dbReference type="EMBL" id="PKG27667.1"/>
    </source>
</evidence>
<keyword evidence="3" id="KW-0964">Secreted</keyword>
<dbReference type="CDD" id="cd02133">
    <property type="entry name" value="PA_C5a_like"/>
    <property type="match status" value="1"/>
</dbReference>
<evidence type="ECO:0000256" key="12">
    <source>
        <dbReference type="SAM" id="SignalP"/>
    </source>
</evidence>
<dbReference type="Proteomes" id="UP000233343">
    <property type="component" value="Unassembled WGS sequence"/>
</dbReference>
<comment type="caution">
    <text evidence="16">The sequence shown here is derived from an EMBL/GenBank/DDBJ whole genome shotgun (WGS) entry which is preliminary data.</text>
</comment>
<dbReference type="SUPFAM" id="SSF52743">
    <property type="entry name" value="Subtilisin-like"/>
    <property type="match status" value="1"/>
</dbReference>
<keyword evidence="6 9" id="KW-0378">Hydrolase</keyword>
<dbReference type="InterPro" id="IPR010259">
    <property type="entry name" value="S8pro/Inhibitor_I9"/>
</dbReference>
<proteinExistence type="inferred from homology"/>
<dbReference type="InterPro" id="IPR050131">
    <property type="entry name" value="Peptidase_S8_subtilisin-like"/>
</dbReference>
<name>A0A2N0ZDU4_9BACI</name>
<evidence type="ECO:0000256" key="5">
    <source>
        <dbReference type="ARBA" id="ARBA00022729"/>
    </source>
</evidence>
<evidence type="ECO:0000256" key="1">
    <source>
        <dbReference type="ARBA" id="ARBA00011073"/>
    </source>
</evidence>
<dbReference type="Pfam" id="PF02225">
    <property type="entry name" value="PA"/>
    <property type="match status" value="1"/>
</dbReference>
<keyword evidence="2" id="KW-0134">Cell wall</keyword>
<dbReference type="InterPro" id="IPR034213">
    <property type="entry name" value="S8_Vpr-like"/>
</dbReference>
<dbReference type="InterPro" id="IPR036852">
    <property type="entry name" value="Peptidase_S8/S53_dom_sf"/>
</dbReference>
<evidence type="ECO:0000259" key="15">
    <source>
        <dbReference type="Pfam" id="PF05922"/>
    </source>
</evidence>
<evidence type="ECO:0000256" key="2">
    <source>
        <dbReference type="ARBA" id="ARBA00022512"/>
    </source>
</evidence>
<dbReference type="InterPro" id="IPR003137">
    <property type="entry name" value="PA_domain"/>
</dbReference>
<evidence type="ECO:0000259" key="14">
    <source>
        <dbReference type="Pfam" id="PF02225"/>
    </source>
</evidence>
<dbReference type="RefSeq" id="WP_066190028.1">
    <property type="nucleotide sequence ID" value="NZ_JAFDQP010000001.1"/>
</dbReference>
<dbReference type="InterPro" id="IPR015500">
    <property type="entry name" value="Peptidase_S8_subtilisin-rel"/>
</dbReference>
<feature type="active site" description="Charge relay system" evidence="8 9">
    <location>
        <position position="295"/>
    </location>
</feature>
<dbReference type="PANTHER" id="PTHR43806">
    <property type="entry name" value="PEPTIDASE S8"/>
    <property type="match status" value="1"/>
</dbReference>
<dbReference type="GO" id="GO:0000272">
    <property type="term" value="P:polysaccharide catabolic process"/>
    <property type="evidence" value="ECO:0007669"/>
    <property type="project" value="InterPro"/>
</dbReference>
<evidence type="ECO:0000256" key="6">
    <source>
        <dbReference type="ARBA" id="ARBA00022801"/>
    </source>
</evidence>